<evidence type="ECO:0000256" key="3">
    <source>
        <dbReference type="ARBA" id="ARBA00022692"/>
    </source>
</evidence>
<feature type="transmembrane region" description="Helical" evidence="7">
    <location>
        <begin position="98"/>
        <end position="118"/>
    </location>
</feature>
<dbReference type="PANTHER" id="PTHR30509">
    <property type="entry name" value="P-HYDROXYBENZOIC ACID EFFLUX PUMP SUBUNIT-RELATED"/>
    <property type="match status" value="1"/>
</dbReference>
<keyword evidence="2" id="KW-1003">Cell membrane</keyword>
<sequence length="365" mass="41277">MTIGARVLKTGLAVAIALWLGELIGLDSPLISAIASIFTIQPSIYRSWMQMLDQVQSNVLGAVIAIGSVWLIGNTPILVGLVCIGVILLCIRLKAEDSIALTLVTVVVIMEAHGQGWMVAWDRLAAILTGMAAAFAVNVAVAPPRHRMRFVKQVGDAQALMSRLLRTLISNELKESVYRKEQNELRLKIRKLEEYYDMFAEERVWRKPSRLRRVRLLVVYKGMLAALERGYLLIETAEEQYWSVPTPQSWNRLVDREIEALCDYHEHLLWKWEGKVKPGASLGAPTPGASKLLSQIVEEQTEESEAARSRMMVITGAIYSYEERLKRMDKLMDQWFQRQAGTDDEAEDDPLKKLLNDRFSPRSPT</sequence>
<dbReference type="Proteomes" id="UP001596028">
    <property type="component" value="Unassembled WGS sequence"/>
</dbReference>
<feature type="transmembrane region" description="Helical" evidence="7">
    <location>
        <begin position="12"/>
        <end position="40"/>
    </location>
</feature>
<dbReference type="RefSeq" id="WP_378099943.1">
    <property type="nucleotide sequence ID" value="NZ_JBHSEP010000018.1"/>
</dbReference>
<proteinExistence type="predicted"/>
<comment type="subcellular location">
    <subcellularLocation>
        <location evidence="1">Cell membrane</location>
        <topology evidence="1">Multi-pass membrane protein</topology>
    </subcellularLocation>
</comment>
<evidence type="ECO:0000256" key="2">
    <source>
        <dbReference type="ARBA" id="ARBA00022475"/>
    </source>
</evidence>
<keyword evidence="4 7" id="KW-1133">Transmembrane helix</keyword>
<evidence type="ECO:0000256" key="5">
    <source>
        <dbReference type="ARBA" id="ARBA00023136"/>
    </source>
</evidence>
<keyword evidence="5 7" id="KW-0472">Membrane</keyword>
<dbReference type="PANTHER" id="PTHR30509:SF27">
    <property type="entry name" value="UPF0421 PROTEIN YGAE"/>
    <property type="match status" value="1"/>
</dbReference>
<gene>
    <name evidence="8" type="ORF">ACFO3S_20630</name>
</gene>
<evidence type="ECO:0000256" key="7">
    <source>
        <dbReference type="SAM" id="Phobius"/>
    </source>
</evidence>
<reference evidence="9" key="1">
    <citation type="journal article" date="2019" name="Int. J. Syst. Evol. Microbiol.">
        <title>The Global Catalogue of Microorganisms (GCM) 10K type strain sequencing project: providing services to taxonomists for standard genome sequencing and annotation.</title>
        <authorList>
            <consortium name="The Broad Institute Genomics Platform"/>
            <consortium name="The Broad Institute Genome Sequencing Center for Infectious Disease"/>
            <person name="Wu L."/>
            <person name="Ma J."/>
        </authorList>
    </citation>
    <scope>NUCLEOTIDE SEQUENCE [LARGE SCALE GENOMIC DNA]</scope>
    <source>
        <strain evidence="9">CCUG 49571</strain>
    </source>
</reference>
<dbReference type="Pfam" id="PF06081">
    <property type="entry name" value="ArAE_1"/>
    <property type="match status" value="1"/>
</dbReference>
<evidence type="ECO:0000256" key="1">
    <source>
        <dbReference type="ARBA" id="ARBA00004651"/>
    </source>
</evidence>
<feature type="transmembrane region" description="Helical" evidence="7">
    <location>
        <begin position="124"/>
        <end position="142"/>
    </location>
</feature>
<evidence type="ECO:0000256" key="6">
    <source>
        <dbReference type="SAM" id="MobiDB-lite"/>
    </source>
</evidence>
<organism evidence="8 9">
    <name type="scientific">Cohnella hongkongensis</name>
    <dbReference type="NCBI Taxonomy" id="178337"/>
    <lineage>
        <taxon>Bacteria</taxon>
        <taxon>Bacillati</taxon>
        <taxon>Bacillota</taxon>
        <taxon>Bacilli</taxon>
        <taxon>Bacillales</taxon>
        <taxon>Paenibacillaceae</taxon>
        <taxon>Cohnella</taxon>
    </lineage>
</organism>
<feature type="transmembrane region" description="Helical" evidence="7">
    <location>
        <begin position="60"/>
        <end position="91"/>
    </location>
</feature>
<dbReference type="InterPro" id="IPR010343">
    <property type="entry name" value="ArAE_1"/>
</dbReference>
<protein>
    <submittedName>
        <fullName evidence="8">Aromatic acid exporter family protein</fullName>
    </submittedName>
</protein>
<keyword evidence="3 7" id="KW-0812">Transmembrane</keyword>
<accession>A0ABV9FFF5</accession>
<evidence type="ECO:0000256" key="4">
    <source>
        <dbReference type="ARBA" id="ARBA00022989"/>
    </source>
</evidence>
<evidence type="ECO:0000313" key="9">
    <source>
        <dbReference type="Proteomes" id="UP001596028"/>
    </source>
</evidence>
<name>A0ABV9FFF5_9BACL</name>
<evidence type="ECO:0000313" key="8">
    <source>
        <dbReference type="EMBL" id="MFC4600662.1"/>
    </source>
</evidence>
<dbReference type="EMBL" id="JBHSEP010000018">
    <property type="protein sequence ID" value="MFC4600662.1"/>
    <property type="molecule type" value="Genomic_DNA"/>
</dbReference>
<feature type="region of interest" description="Disordered" evidence="6">
    <location>
        <begin position="340"/>
        <end position="365"/>
    </location>
</feature>
<feature type="compositionally biased region" description="Basic and acidic residues" evidence="6">
    <location>
        <begin position="349"/>
        <end position="365"/>
    </location>
</feature>
<comment type="caution">
    <text evidence="8">The sequence shown here is derived from an EMBL/GenBank/DDBJ whole genome shotgun (WGS) entry which is preliminary data.</text>
</comment>
<keyword evidence="9" id="KW-1185">Reference proteome</keyword>